<organism evidence="1">
    <name type="scientific">Arion vulgaris</name>
    <dbReference type="NCBI Taxonomy" id="1028688"/>
    <lineage>
        <taxon>Eukaryota</taxon>
        <taxon>Metazoa</taxon>
        <taxon>Spiralia</taxon>
        <taxon>Lophotrochozoa</taxon>
        <taxon>Mollusca</taxon>
        <taxon>Gastropoda</taxon>
        <taxon>Heterobranchia</taxon>
        <taxon>Euthyneura</taxon>
        <taxon>Panpulmonata</taxon>
        <taxon>Eupulmonata</taxon>
        <taxon>Stylommatophora</taxon>
        <taxon>Helicina</taxon>
        <taxon>Arionoidea</taxon>
        <taxon>Arionidae</taxon>
        <taxon>Arion</taxon>
    </lineage>
</organism>
<protein>
    <submittedName>
        <fullName evidence="1">Uncharacterized protein</fullName>
    </submittedName>
</protein>
<dbReference type="AlphaFoldDB" id="A0A0B7AHZ3"/>
<reference evidence="1" key="1">
    <citation type="submission" date="2014-12" db="EMBL/GenBank/DDBJ databases">
        <title>Insight into the proteome of Arion vulgaris.</title>
        <authorList>
            <person name="Aradska J."/>
            <person name="Bulat T."/>
            <person name="Smidak R."/>
            <person name="Sarate P."/>
            <person name="Gangsoo J."/>
            <person name="Sialana F."/>
            <person name="Bilban M."/>
            <person name="Lubec G."/>
        </authorList>
    </citation>
    <scope>NUCLEOTIDE SEQUENCE</scope>
    <source>
        <tissue evidence="1">Skin</tissue>
    </source>
</reference>
<evidence type="ECO:0000313" key="1">
    <source>
        <dbReference type="EMBL" id="CEK79701.1"/>
    </source>
</evidence>
<sequence>EIPKGMLKWQSSAQYKLFDDDDYFVLVTSKSESLNTYISETLSSVVDSI</sequence>
<proteinExistence type="predicted"/>
<name>A0A0B7AHZ3_9EUPU</name>
<accession>A0A0B7AHZ3</accession>
<feature type="non-terminal residue" evidence="1">
    <location>
        <position position="1"/>
    </location>
</feature>
<dbReference type="EMBL" id="HACG01032836">
    <property type="protein sequence ID" value="CEK79701.1"/>
    <property type="molecule type" value="Transcribed_RNA"/>
</dbReference>
<gene>
    <name evidence="1" type="primary">ORF116917</name>
</gene>